<gene>
    <name evidence="1" type="ORF">BN2458_PEG0249</name>
    <name evidence="2" type="ORF">LS75_006315</name>
</gene>
<accession>A0A099UEL0</accession>
<dbReference type="STRING" id="76936.BN2458_PEG0249"/>
<evidence type="ECO:0000313" key="3">
    <source>
        <dbReference type="Proteomes" id="UP000029925"/>
    </source>
</evidence>
<reference evidence="4" key="3">
    <citation type="submission" date="2015-11" db="EMBL/GenBank/DDBJ databases">
        <authorList>
            <person name="Anvar S.Y."/>
        </authorList>
    </citation>
    <scope>NUCLEOTIDE SEQUENCE [LARGE SCALE GENOMIC DNA]</scope>
</reference>
<protein>
    <submittedName>
        <fullName evidence="2">YkgJ family cysteine cluster protein</fullName>
    </submittedName>
</protein>
<dbReference type="PANTHER" id="PTHR35866">
    <property type="entry name" value="PUTATIVE-RELATED"/>
    <property type="match status" value="1"/>
</dbReference>
<dbReference type="EMBL" id="LN907858">
    <property type="protein sequence ID" value="CUU39136.1"/>
    <property type="molecule type" value="Genomic_DNA"/>
</dbReference>
<dbReference type="AlphaFoldDB" id="A0A099UEL0"/>
<sequence length="126" mass="14205">MSDYPFSFDASKCEGCGGKCCIGESGYVFASIKEMQEIAAFLALSFESFCMQYVRKVGYRFSFLEKPYQNGLACVFFDDGKCGIYALRPAQCRNFPFWESHKSLSGDDFVSLTHMCAGIRAKKEQK</sequence>
<evidence type="ECO:0000313" key="1">
    <source>
        <dbReference type="EMBL" id="CUU39136.1"/>
    </source>
</evidence>
<dbReference type="PATRIC" id="fig|76936.10.peg.241"/>
<evidence type="ECO:0000313" key="4">
    <source>
        <dbReference type="Proteomes" id="UP000064525"/>
    </source>
</evidence>
<evidence type="ECO:0000313" key="2">
    <source>
        <dbReference type="EMBL" id="TLD78412.1"/>
    </source>
</evidence>
<dbReference type="KEGG" id="hty:BN2458_PEG0249"/>
<dbReference type="Proteomes" id="UP000029925">
    <property type="component" value="Unassembled WGS sequence"/>
</dbReference>
<dbReference type="OrthoDB" id="9810361at2"/>
<dbReference type="Proteomes" id="UP000064525">
    <property type="component" value="Chromosome I"/>
</dbReference>
<name>A0A099UEL0_9HELI</name>
<reference evidence="1" key="2">
    <citation type="submission" date="2015-11" db="EMBL/GenBank/DDBJ databases">
        <authorList>
            <person name="Zhang Y."/>
            <person name="Guo Z."/>
        </authorList>
    </citation>
    <scope>NUCLEOTIDE SEQUENCE</scope>
    <source>
        <strain evidence="1">1</strain>
    </source>
</reference>
<dbReference type="RefSeq" id="WP_034325943.1">
    <property type="nucleotide sequence ID" value="NZ_CAJTQN010000010.1"/>
</dbReference>
<dbReference type="PANTHER" id="PTHR35866:SF1">
    <property type="entry name" value="YKGJ FAMILY CYSTEINE CLUSTER PROTEIN"/>
    <property type="match status" value="1"/>
</dbReference>
<dbReference type="GeneID" id="78150588"/>
<dbReference type="Pfam" id="PF03692">
    <property type="entry name" value="CxxCxxCC"/>
    <property type="match status" value="1"/>
</dbReference>
<dbReference type="InterPro" id="IPR005358">
    <property type="entry name" value="Puta_zinc/iron-chelating_dom"/>
</dbReference>
<proteinExistence type="predicted"/>
<reference evidence="2 3" key="1">
    <citation type="journal article" date="2014" name="Genome Announc.">
        <title>Draft genome sequences of eight enterohepatic helicobacter species isolated from both laboratory and wild rodents.</title>
        <authorList>
            <person name="Sheh A."/>
            <person name="Shen Z."/>
            <person name="Fox J.G."/>
        </authorList>
    </citation>
    <scope>NUCLEOTIDE SEQUENCE [LARGE SCALE GENOMIC DNA]</scope>
    <source>
        <strain evidence="2 3">MIT 98-6810</strain>
    </source>
</reference>
<dbReference type="EMBL" id="JRPF02000006">
    <property type="protein sequence ID" value="TLD78412.1"/>
    <property type="molecule type" value="Genomic_DNA"/>
</dbReference>
<organism evidence="1 4">
    <name type="scientific">Helicobacter typhlonius</name>
    <dbReference type="NCBI Taxonomy" id="76936"/>
    <lineage>
        <taxon>Bacteria</taxon>
        <taxon>Pseudomonadati</taxon>
        <taxon>Campylobacterota</taxon>
        <taxon>Epsilonproteobacteria</taxon>
        <taxon>Campylobacterales</taxon>
        <taxon>Helicobacteraceae</taxon>
        <taxon>Helicobacter</taxon>
    </lineage>
</organism>
<keyword evidence="3" id="KW-1185">Reference proteome</keyword>